<dbReference type="Proteomes" id="UP001601992">
    <property type="component" value="Unassembled WGS sequence"/>
</dbReference>
<comment type="cofactor">
    <cofactor evidence="1">
        <name>heme</name>
        <dbReference type="ChEBI" id="CHEBI:30413"/>
    </cofactor>
</comment>
<evidence type="ECO:0000256" key="1">
    <source>
        <dbReference type="ARBA" id="ARBA00001971"/>
    </source>
</evidence>
<name>A0ABW6RVR5_9NOCA</name>
<evidence type="ECO:0000256" key="4">
    <source>
        <dbReference type="ARBA" id="ARBA00022723"/>
    </source>
</evidence>
<dbReference type="InterPro" id="IPR002397">
    <property type="entry name" value="Cyt_P450_B"/>
</dbReference>
<evidence type="ECO:0000256" key="6">
    <source>
        <dbReference type="ARBA" id="ARBA00023004"/>
    </source>
</evidence>
<dbReference type="SUPFAM" id="SSF48264">
    <property type="entry name" value="Cytochrome P450"/>
    <property type="match status" value="1"/>
</dbReference>
<dbReference type="Gene3D" id="1.10.630.10">
    <property type="entry name" value="Cytochrome P450"/>
    <property type="match status" value="1"/>
</dbReference>
<dbReference type="EMBL" id="JBIAQY010000003">
    <property type="protein sequence ID" value="MFF3568120.1"/>
    <property type="molecule type" value="Genomic_DNA"/>
</dbReference>
<reference evidence="10 11" key="1">
    <citation type="submission" date="2024-10" db="EMBL/GenBank/DDBJ databases">
        <title>The Natural Products Discovery Center: Release of the First 8490 Sequenced Strains for Exploring Actinobacteria Biosynthetic Diversity.</title>
        <authorList>
            <person name="Kalkreuter E."/>
            <person name="Kautsar S.A."/>
            <person name="Yang D."/>
            <person name="Bader C.D."/>
            <person name="Teijaro C.N."/>
            <person name="Fluegel L."/>
            <person name="Davis C.M."/>
            <person name="Simpson J.R."/>
            <person name="Lauterbach L."/>
            <person name="Steele A.D."/>
            <person name="Gui C."/>
            <person name="Meng S."/>
            <person name="Li G."/>
            <person name="Viehrig K."/>
            <person name="Ye F."/>
            <person name="Su P."/>
            <person name="Kiefer A.F."/>
            <person name="Nichols A."/>
            <person name="Cepeda A.J."/>
            <person name="Yan W."/>
            <person name="Fan B."/>
            <person name="Jiang Y."/>
            <person name="Adhikari A."/>
            <person name="Zheng C.-J."/>
            <person name="Schuster L."/>
            <person name="Cowan T.M."/>
            <person name="Smanski M.J."/>
            <person name="Chevrette M.G."/>
            <person name="De Carvalho L.P.S."/>
            <person name="Shen B."/>
        </authorList>
    </citation>
    <scope>NUCLEOTIDE SEQUENCE [LARGE SCALE GENOMIC DNA]</scope>
    <source>
        <strain evidence="10 11">NPDC002593</strain>
    </source>
</reference>
<evidence type="ECO:0000256" key="2">
    <source>
        <dbReference type="ARBA" id="ARBA00010617"/>
    </source>
</evidence>
<dbReference type="Pfam" id="PF00067">
    <property type="entry name" value="p450"/>
    <property type="match status" value="1"/>
</dbReference>
<keyword evidence="7 8" id="KW-0503">Monooxygenase</keyword>
<dbReference type="InterPro" id="IPR036396">
    <property type="entry name" value="Cyt_P450_sf"/>
</dbReference>
<evidence type="ECO:0000256" key="9">
    <source>
        <dbReference type="SAM" id="MobiDB-lite"/>
    </source>
</evidence>
<evidence type="ECO:0000313" key="11">
    <source>
        <dbReference type="Proteomes" id="UP001601992"/>
    </source>
</evidence>
<dbReference type="InterPro" id="IPR001128">
    <property type="entry name" value="Cyt_P450"/>
</dbReference>
<evidence type="ECO:0000256" key="5">
    <source>
        <dbReference type="ARBA" id="ARBA00023002"/>
    </source>
</evidence>
<dbReference type="PRINTS" id="PR00359">
    <property type="entry name" value="BP450"/>
</dbReference>
<keyword evidence="4 8" id="KW-0479">Metal-binding</keyword>
<feature type="compositionally biased region" description="Pro residues" evidence="9">
    <location>
        <begin position="216"/>
        <end position="229"/>
    </location>
</feature>
<keyword evidence="6 8" id="KW-0408">Iron</keyword>
<organism evidence="10 11">
    <name type="scientific">Nocardia jiangxiensis</name>
    <dbReference type="NCBI Taxonomy" id="282685"/>
    <lineage>
        <taxon>Bacteria</taxon>
        <taxon>Bacillati</taxon>
        <taxon>Actinomycetota</taxon>
        <taxon>Actinomycetes</taxon>
        <taxon>Mycobacteriales</taxon>
        <taxon>Nocardiaceae</taxon>
        <taxon>Nocardia</taxon>
    </lineage>
</organism>
<keyword evidence="11" id="KW-1185">Reference proteome</keyword>
<evidence type="ECO:0000313" key="10">
    <source>
        <dbReference type="EMBL" id="MFF3568120.1"/>
    </source>
</evidence>
<dbReference type="PANTHER" id="PTHR46696">
    <property type="entry name" value="P450, PUTATIVE (EUROFUNG)-RELATED"/>
    <property type="match status" value="1"/>
</dbReference>
<feature type="region of interest" description="Disordered" evidence="9">
    <location>
        <begin position="198"/>
        <end position="229"/>
    </location>
</feature>
<accession>A0ABW6RVR5</accession>
<keyword evidence="3 8" id="KW-0349">Heme</keyword>
<dbReference type="PANTHER" id="PTHR46696:SF4">
    <property type="entry name" value="BIOTIN BIOSYNTHESIS CYTOCHROME P450"/>
    <property type="match status" value="1"/>
</dbReference>
<evidence type="ECO:0000256" key="7">
    <source>
        <dbReference type="ARBA" id="ARBA00023033"/>
    </source>
</evidence>
<keyword evidence="5 8" id="KW-0560">Oxidoreductase</keyword>
<gene>
    <name evidence="10" type="ORF">ACFYXQ_10120</name>
</gene>
<comment type="similarity">
    <text evidence="2 8">Belongs to the cytochrome P450 family.</text>
</comment>
<sequence>MVMLDYITPSLDTTILAITNTIALFAEHPDQWDLLRADRSLIPHAINESLRLESPVPQFSRVLTDDHEIGGVALPAGARVALLYASANRDERHYPDPTRFDITRRPADHLAFGRGEHVCVGMHLARLEMGVLLERLADRVTRFHIRDSRPLINNGLRGLDSLEVTVDAVPDRERALTPREKHSNLCSNAGRVCPCHSTATSSSRSCGWSRSATTWPTPPPPAHPSRPNN</sequence>
<evidence type="ECO:0000256" key="8">
    <source>
        <dbReference type="RuleBase" id="RU000461"/>
    </source>
</evidence>
<protein>
    <submittedName>
        <fullName evidence="10">Cytochrome P450</fullName>
    </submittedName>
</protein>
<dbReference type="PROSITE" id="PS00086">
    <property type="entry name" value="CYTOCHROME_P450"/>
    <property type="match status" value="1"/>
</dbReference>
<evidence type="ECO:0000256" key="3">
    <source>
        <dbReference type="ARBA" id="ARBA00022617"/>
    </source>
</evidence>
<dbReference type="InterPro" id="IPR017972">
    <property type="entry name" value="Cyt_P450_CS"/>
</dbReference>
<proteinExistence type="inferred from homology"/>
<feature type="compositionally biased region" description="Low complexity" evidence="9">
    <location>
        <begin position="198"/>
        <end position="215"/>
    </location>
</feature>
<comment type="caution">
    <text evidence="10">The sequence shown here is derived from an EMBL/GenBank/DDBJ whole genome shotgun (WGS) entry which is preliminary data.</text>
</comment>
<dbReference type="RefSeq" id="WP_387403272.1">
    <property type="nucleotide sequence ID" value="NZ_JBIAQY010000003.1"/>
</dbReference>